<dbReference type="EMBL" id="JAWDJO010000148">
    <property type="protein sequence ID" value="KAL1891685.1"/>
    <property type="molecule type" value="Genomic_DNA"/>
</dbReference>
<sequence length="566" mass="61230">QTDPSVLTVHLIGSWDSFQRSYALRRDYELDGSVETHDTTLPSTTTCPYLPGQPVNTLVVPVEKTLRDRSASMSSLHQADWTTMRPSDRFVAPRPAPTPTPAASPIQTMAQRLATAFPRPGSSQGGDKRLLRHKTSSRSLSPAPSWRRFFRNFRERDSSRDRASEGSVDNQDQRSGNYDRLSGSHSLSLSSSSSVPDLPLASSISRSTVNLPSPITNMYLPYNDEPHSRCASRQTSRSRDISPESLRRFLVDSSPQTPNTPQERCASQFSVVHPLAHEYQPDVIVTPTDDEAYEASSLCGSINSSVVTSSRPGSSAISRPGSSAISRPVSSWSSLSFAPPVSSSLSTVTAFSLDNETTEVEEESAFAPCSSADVDDDVDLDYNFASPAVPETPSAFTTFLSPPPAAKRVPPVPLAHLHLPESISMTGVLNSPIFSAPASETFPSPDQNATPTQSFNFNFDLPSDGALPSLMADAWARGCGENGHKKGHKSNMSLSSLSTISASTTDEDVDVQMCGLGVSDNGFSDELFFRRPGPEAQQDGKSPGEMQLASSRDIEWMTNGFNPRDM</sequence>
<evidence type="ECO:0000313" key="3">
    <source>
        <dbReference type="Proteomes" id="UP001583280"/>
    </source>
</evidence>
<name>A0ABR3YTH9_9PEZI</name>
<reference evidence="2 3" key="1">
    <citation type="journal article" date="2024" name="IMA Fungus">
        <title>IMA Genome - F19 : A genome assembly and annotation guide to empower mycologists, including annotated draft genome sequences of Ceratocystis pirilliformis, Diaporthe australafricana, Fusarium ophioides, Paecilomyces lecythidis, and Sporothrix stenoceras.</title>
        <authorList>
            <person name="Aylward J."/>
            <person name="Wilson A.M."/>
            <person name="Visagie C.M."/>
            <person name="Spraker J."/>
            <person name="Barnes I."/>
            <person name="Buitendag C."/>
            <person name="Ceriani C."/>
            <person name="Del Mar Angel L."/>
            <person name="du Plessis D."/>
            <person name="Fuchs T."/>
            <person name="Gasser K."/>
            <person name="Kramer D."/>
            <person name="Li W."/>
            <person name="Munsamy K."/>
            <person name="Piso A."/>
            <person name="Price J.L."/>
            <person name="Sonnekus B."/>
            <person name="Thomas C."/>
            <person name="van der Nest A."/>
            <person name="van Dijk A."/>
            <person name="van Heerden A."/>
            <person name="van Vuuren N."/>
            <person name="Yilmaz N."/>
            <person name="Duong T.A."/>
            <person name="van der Merwe N.A."/>
            <person name="Wingfield M.J."/>
            <person name="Wingfield B.D."/>
        </authorList>
    </citation>
    <scope>NUCLEOTIDE SEQUENCE [LARGE SCALE GENOMIC DNA]</scope>
    <source>
        <strain evidence="2 3">CMW 12675</strain>
    </source>
</reference>
<evidence type="ECO:0000256" key="1">
    <source>
        <dbReference type="SAM" id="MobiDB-lite"/>
    </source>
</evidence>
<feature type="region of interest" description="Disordered" evidence="1">
    <location>
        <begin position="529"/>
        <end position="566"/>
    </location>
</feature>
<dbReference type="Proteomes" id="UP001583280">
    <property type="component" value="Unassembled WGS sequence"/>
</dbReference>
<feature type="region of interest" description="Disordered" evidence="1">
    <location>
        <begin position="306"/>
        <end position="325"/>
    </location>
</feature>
<feature type="region of interest" description="Disordered" evidence="1">
    <location>
        <begin position="220"/>
        <end position="245"/>
    </location>
</feature>
<feature type="compositionally biased region" description="Low complexity" evidence="1">
    <location>
        <begin position="181"/>
        <end position="200"/>
    </location>
</feature>
<feature type="non-terminal residue" evidence="2">
    <location>
        <position position="1"/>
    </location>
</feature>
<evidence type="ECO:0000313" key="2">
    <source>
        <dbReference type="EMBL" id="KAL1891685.1"/>
    </source>
</evidence>
<accession>A0ABR3YTH9</accession>
<feature type="region of interest" description="Disordered" evidence="1">
    <location>
        <begin position="117"/>
        <end position="143"/>
    </location>
</feature>
<feature type="compositionally biased region" description="Polar residues" evidence="1">
    <location>
        <begin position="316"/>
        <end position="325"/>
    </location>
</feature>
<comment type="caution">
    <text evidence="2">The sequence shown here is derived from an EMBL/GenBank/DDBJ whole genome shotgun (WGS) entry which is preliminary data.</text>
</comment>
<feature type="region of interest" description="Disordered" evidence="1">
    <location>
        <begin position="85"/>
        <end position="104"/>
    </location>
</feature>
<proteinExistence type="predicted"/>
<protein>
    <submittedName>
        <fullName evidence="2">Uncharacterized protein</fullName>
    </submittedName>
</protein>
<keyword evidence="3" id="KW-1185">Reference proteome</keyword>
<gene>
    <name evidence="2" type="ORF">Cpir12675_004871</name>
</gene>
<dbReference type="PANTHER" id="PTHR40625">
    <property type="entry name" value="GTP-BINDING PROTEIN ESDC-RELATED"/>
    <property type="match status" value="1"/>
</dbReference>
<dbReference type="PANTHER" id="PTHR40625:SF1">
    <property type="entry name" value="AMP-ACTIVATED PROTEIN KINASE GLYCOGEN-BINDING DOMAIN-CONTAINING PROTEIN"/>
    <property type="match status" value="1"/>
</dbReference>
<organism evidence="2 3">
    <name type="scientific">Ceratocystis pirilliformis</name>
    <dbReference type="NCBI Taxonomy" id="259994"/>
    <lineage>
        <taxon>Eukaryota</taxon>
        <taxon>Fungi</taxon>
        <taxon>Dikarya</taxon>
        <taxon>Ascomycota</taxon>
        <taxon>Pezizomycotina</taxon>
        <taxon>Sordariomycetes</taxon>
        <taxon>Hypocreomycetidae</taxon>
        <taxon>Microascales</taxon>
        <taxon>Ceratocystidaceae</taxon>
        <taxon>Ceratocystis</taxon>
    </lineage>
</organism>
<feature type="compositionally biased region" description="Low complexity" evidence="1">
    <location>
        <begin position="306"/>
        <end position="315"/>
    </location>
</feature>
<feature type="region of interest" description="Disordered" evidence="1">
    <location>
        <begin position="156"/>
        <end position="200"/>
    </location>
</feature>